<feature type="DNA-binding region" description="H-T-H motif" evidence="2">
    <location>
        <begin position="11"/>
        <end position="30"/>
    </location>
</feature>
<evidence type="ECO:0000313" key="4">
    <source>
        <dbReference type="EMBL" id="EWC63031.1"/>
    </source>
</evidence>
<comment type="caution">
    <text evidence="4">The sequence shown here is derived from an EMBL/GenBank/DDBJ whole genome shotgun (WGS) entry which is preliminary data.</text>
</comment>
<dbReference type="eggNOG" id="COG1309">
    <property type="taxonomic scope" value="Bacteria"/>
</dbReference>
<dbReference type="Gene3D" id="1.10.357.10">
    <property type="entry name" value="Tetracycline Repressor, domain 2"/>
    <property type="match status" value="1"/>
</dbReference>
<dbReference type="Proteomes" id="UP000019277">
    <property type="component" value="Unassembled WGS sequence"/>
</dbReference>
<name>W7J232_9PSEU</name>
<organism evidence="4 5">
    <name type="scientific">Actinokineospora spheciospongiae</name>
    <dbReference type="NCBI Taxonomy" id="909613"/>
    <lineage>
        <taxon>Bacteria</taxon>
        <taxon>Bacillati</taxon>
        <taxon>Actinomycetota</taxon>
        <taxon>Actinomycetes</taxon>
        <taxon>Pseudonocardiales</taxon>
        <taxon>Pseudonocardiaceae</taxon>
        <taxon>Actinokineospora</taxon>
    </lineage>
</organism>
<dbReference type="Pfam" id="PF00440">
    <property type="entry name" value="TetR_N"/>
    <property type="match status" value="1"/>
</dbReference>
<dbReference type="EMBL" id="AYXG01000059">
    <property type="protein sequence ID" value="EWC63031.1"/>
    <property type="molecule type" value="Genomic_DNA"/>
</dbReference>
<dbReference type="SUPFAM" id="SSF46689">
    <property type="entry name" value="Homeodomain-like"/>
    <property type="match status" value="1"/>
</dbReference>
<evidence type="ECO:0000313" key="5">
    <source>
        <dbReference type="Proteomes" id="UP000019277"/>
    </source>
</evidence>
<dbReference type="InterPro" id="IPR009057">
    <property type="entry name" value="Homeodomain-like_sf"/>
</dbReference>
<sequence>MLAEGGVAALAVEPLAARGGSTKGSVYWHFATRDALLRATLDRWEAEHTAAVIAHADRGADPAERLRLLFEAVLPAGAAVELALHASLADPLVAAAVARVGRRRVGYLAEQFTGLGFTAEQAHRRAVITYSAYLGQVQLLHGAPETLPHSAEDRRALVDDVLRVLLTAPAEG</sequence>
<dbReference type="STRING" id="909613.UO65_1658"/>
<evidence type="ECO:0000259" key="3">
    <source>
        <dbReference type="PROSITE" id="PS50977"/>
    </source>
</evidence>
<keyword evidence="5" id="KW-1185">Reference proteome</keyword>
<accession>W7J232</accession>
<evidence type="ECO:0000256" key="2">
    <source>
        <dbReference type="PROSITE-ProRule" id="PRU00335"/>
    </source>
</evidence>
<gene>
    <name evidence="4" type="ORF">UO65_1658</name>
</gene>
<dbReference type="AlphaFoldDB" id="W7J232"/>
<evidence type="ECO:0000256" key="1">
    <source>
        <dbReference type="ARBA" id="ARBA00023125"/>
    </source>
</evidence>
<reference evidence="4 5" key="1">
    <citation type="journal article" date="2014" name="Genome Announc.">
        <title>Draft Genome Sequence of the Antitrypanosomally Active Sponge-Associated Bacterium Actinokineospora sp. Strain EG49.</title>
        <authorList>
            <person name="Harjes J."/>
            <person name="Ryu T."/>
            <person name="Abdelmohsen U.R."/>
            <person name="Moitinho-Silva L."/>
            <person name="Horn H."/>
            <person name="Ravasi T."/>
            <person name="Hentschel U."/>
        </authorList>
    </citation>
    <scope>NUCLEOTIDE SEQUENCE [LARGE SCALE GENOMIC DNA]</scope>
    <source>
        <strain evidence="4 5">EG49</strain>
    </source>
</reference>
<dbReference type="InterPro" id="IPR001647">
    <property type="entry name" value="HTH_TetR"/>
</dbReference>
<keyword evidence="1 2" id="KW-0238">DNA-binding</keyword>
<proteinExistence type="predicted"/>
<dbReference type="GO" id="GO:0003677">
    <property type="term" value="F:DNA binding"/>
    <property type="evidence" value="ECO:0007669"/>
    <property type="project" value="UniProtKB-UniRule"/>
</dbReference>
<dbReference type="PROSITE" id="PS50977">
    <property type="entry name" value="HTH_TETR_2"/>
    <property type="match status" value="1"/>
</dbReference>
<feature type="domain" description="HTH tetR-type" evidence="3">
    <location>
        <begin position="1"/>
        <end position="48"/>
    </location>
</feature>
<protein>
    <submittedName>
        <fullName evidence="4">Transcriptional regulator, TetR family</fullName>
    </submittedName>
</protein>